<name>A0A1Y4IAQ0_PARDI</name>
<gene>
    <name evidence="1" type="ORF">B5F32_16400</name>
    <name evidence="3" type="ORF">FSA05_22440</name>
    <name evidence="2" type="ORF">HHO38_12295</name>
</gene>
<reference evidence="1" key="2">
    <citation type="journal article" date="2018" name="BMC Genomics">
        <title>Whole genome sequencing and function prediction of 133 gut anaerobes isolated from chicken caecum in pure cultures.</title>
        <authorList>
            <person name="Medvecky M."/>
            <person name="Cejkova D."/>
            <person name="Polansky O."/>
            <person name="Karasova D."/>
            <person name="Kubasova T."/>
            <person name="Cizek A."/>
            <person name="Rychlik I."/>
        </authorList>
    </citation>
    <scope>NUCLEOTIDE SEQUENCE</scope>
    <source>
        <strain evidence="1">An199</strain>
    </source>
</reference>
<dbReference type="EMBL" id="NFJX01000017">
    <property type="protein sequence ID" value="OUP16090.1"/>
    <property type="molecule type" value="Genomic_DNA"/>
</dbReference>
<evidence type="ECO:0000313" key="5">
    <source>
        <dbReference type="Proteomes" id="UP000315827"/>
    </source>
</evidence>
<dbReference type="Proteomes" id="UP000195950">
    <property type="component" value="Unassembled WGS sequence"/>
</dbReference>
<dbReference type="EMBL" id="CP051672">
    <property type="protein sequence ID" value="QJE31088.1"/>
    <property type="molecule type" value="Genomic_DNA"/>
</dbReference>
<evidence type="ECO:0000313" key="1">
    <source>
        <dbReference type="EMBL" id="OUP16090.1"/>
    </source>
</evidence>
<dbReference type="Proteomes" id="UP000315827">
    <property type="component" value="Unassembled WGS sequence"/>
</dbReference>
<dbReference type="Proteomes" id="UP000501982">
    <property type="component" value="Chromosome"/>
</dbReference>
<reference evidence="3 5" key="3">
    <citation type="submission" date="2019-07" db="EMBL/GenBank/DDBJ databases">
        <title>Genome sequencing of Parabacteroides distasonis iSURF_7.</title>
        <authorList>
            <person name="Degefu H.N."/>
            <person name="Ruoff K.L."/>
            <person name="Price C.E."/>
            <person name="Valls R.A."/>
            <person name="O'Toole G.A."/>
        </authorList>
    </citation>
    <scope>NUCLEOTIDE SEQUENCE [LARGE SCALE GENOMIC DNA]</scope>
    <source>
        <strain evidence="3 5">CFPLTA003_1B</strain>
    </source>
</reference>
<dbReference type="EMBL" id="VOHW01000025">
    <property type="protein sequence ID" value="TWV57717.1"/>
    <property type="molecule type" value="Genomic_DNA"/>
</dbReference>
<dbReference type="AlphaFoldDB" id="A0A1Y4IAQ0"/>
<protein>
    <submittedName>
        <fullName evidence="2">DUF2589 domain-containing protein</fullName>
    </submittedName>
</protein>
<proteinExistence type="predicted"/>
<evidence type="ECO:0000313" key="2">
    <source>
        <dbReference type="EMBL" id="QJE31088.1"/>
    </source>
</evidence>
<reference evidence="4" key="1">
    <citation type="submission" date="2017-04" db="EMBL/GenBank/DDBJ databases">
        <title>Function of individual gut microbiota members based on whole genome sequencing of pure cultures obtained from chicken caecum.</title>
        <authorList>
            <person name="Medvecky M."/>
            <person name="Cejkova D."/>
            <person name="Polansky O."/>
            <person name="Karasova D."/>
            <person name="Kubasova T."/>
            <person name="Cizek A."/>
            <person name="Rychlik I."/>
        </authorList>
    </citation>
    <scope>NUCLEOTIDE SEQUENCE [LARGE SCALE GENOMIC DNA]</scope>
    <source>
        <strain evidence="4">An199</strain>
    </source>
</reference>
<reference evidence="2 6" key="4">
    <citation type="submission" date="2020-04" db="EMBL/GenBank/DDBJ databases">
        <title>Complete Genomes and Methylome analysis of CBBP consortium that reverse antibiotic-induced susceptibility to vancomycin-resistant Enterococcus faecium infection.</title>
        <authorList>
            <person name="Fomenkov A."/>
            <person name="Zhang Z."/>
            <person name="Pamer E."/>
            <person name="Roberts R.J."/>
        </authorList>
    </citation>
    <scope>NUCLEOTIDE SEQUENCE [LARGE SCALE GENOMIC DNA]</scope>
    <source>
        <strain evidence="6">CBBP</strain>
        <strain evidence="2">CBBP-1</strain>
    </source>
</reference>
<evidence type="ECO:0000313" key="6">
    <source>
        <dbReference type="Proteomes" id="UP000501982"/>
    </source>
</evidence>
<dbReference type="Pfam" id="PF11655">
    <property type="entry name" value="DUF2589"/>
    <property type="match status" value="1"/>
</dbReference>
<organism evidence="1 4">
    <name type="scientific">Parabacteroides distasonis</name>
    <dbReference type="NCBI Taxonomy" id="823"/>
    <lineage>
        <taxon>Bacteria</taxon>
        <taxon>Pseudomonadati</taxon>
        <taxon>Bacteroidota</taxon>
        <taxon>Bacteroidia</taxon>
        <taxon>Bacteroidales</taxon>
        <taxon>Tannerellaceae</taxon>
        <taxon>Parabacteroides</taxon>
    </lineage>
</organism>
<evidence type="ECO:0000313" key="4">
    <source>
        <dbReference type="Proteomes" id="UP000195950"/>
    </source>
</evidence>
<sequence>MLKSNHHGKDPTPPQTATEVLRIPFSSIIGGPLKACVEAQAEQAETTAKFIKEVGLDPDKEAEEKE</sequence>
<evidence type="ECO:0000313" key="3">
    <source>
        <dbReference type="EMBL" id="TWV57717.1"/>
    </source>
</evidence>
<accession>A0A1Y4IAQ0</accession>
<dbReference type="InterPro" id="IPR024510">
    <property type="entry name" value="DUF2589"/>
</dbReference>